<dbReference type="SUPFAM" id="SSF55729">
    <property type="entry name" value="Acyl-CoA N-acyltransferases (Nat)"/>
    <property type="match status" value="1"/>
</dbReference>
<name>A0AAW7ZA79_9FIRM</name>
<dbReference type="RefSeq" id="WP_304541635.1">
    <property type="nucleotide sequence ID" value="NZ_JARPTC010000006.1"/>
</dbReference>
<comment type="caution">
    <text evidence="4">The sequence shown here is derived from an EMBL/GenBank/DDBJ whole genome shotgun (WGS) entry which is preliminary data.</text>
</comment>
<evidence type="ECO:0000313" key="5">
    <source>
        <dbReference type="Proteomes" id="UP001172911"/>
    </source>
</evidence>
<organism evidence="4 5">
    <name type="scientific">Desulforamulus aquiferis</name>
    <dbReference type="NCBI Taxonomy" id="1397668"/>
    <lineage>
        <taxon>Bacteria</taxon>
        <taxon>Bacillati</taxon>
        <taxon>Bacillota</taxon>
        <taxon>Clostridia</taxon>
        <taxon>Eubacteriales</taxon>
        <taxon>Peptococcaceae</taxon>
        <taxon>Desulforamulus</taxon>
    </lineage>
</organism>
<protein>
    <submittedName>
        <fullName evidence="4">N-acetyltransferase</fullName>
    </submittedName>
</protein>
<keyword evidence="2" id="KW-0012">Acyltransferase</keyword>
<reference evidence="4" key="1">
    <citation type="journal article" date="2023" name="J. Hazard. Mater.">
        <title>Anaerobic biodegradation of pyrene and benzo[a]pyrene by a new sulfate-reducing Desulforamulus aquiferis strain DSA.</title>
        <authorList>
            <person name="Zhang Z."/>
            <person name="Sun J."/>
            <person name="Gong X."/>
            <person name="Wang C."/>
            <person name="Wang H."/>
        </authorList>
    </citation>
    <scope>NUCLEOTIDE SEQUENCE</scope>
    <source>
        <strain evidence="4">DSA</strain>
    </source>
</reference>
<dbReference type="AlphaFoldDB" id="A0AAW7ZA79"/>
<evidence type="ECO:0000313" key="4">
    <source>
        <dbReference type="EMBL" id="MDO7786572.1"/>
    </source>
</evidence>
<dbReference type="GO" id="GO:0008080">
    <property type="term" value="F:N-acetyltransferase activity"/>
    <property type="evidence" value="ECO:0007669"/>
    <property type="project" value="UniProtKB-ARBA"/>
</dbReference>
<accession>A0AAW7ZA79</accession>
<gene>
    <name evidence="4" type="ORF">P6N53_04965</name>
</gene>
<dbReference type="Pfam" id="PF00583">
    <property type="entry name" value="Acetyltransf_1"/>
    <property type="match status" value="1"/>
</dbReference>
<dbReference type="InterPro" id="IPR016181">
    <property type="entry name" value="Acyl_CoA_acyltransferase"/>
</dbReference>
<feature type="domain" description="N-acetyltransferase" evidence="3">
    <location>
        <begin position="6"/>
        <end position="181"/>
    </location>
</feature>
<evidence type="ECO:0000256" key="1">
    <source>
        <dbReference type="ARBA" id="ARBA00022679"/>
    </source>
</evidence>
<evidence type="ECO:0000256" key="2">
    <source>
        <dbReference type="ARBA" id="ARBA00023315"/>
    </source>
</evidence>
<dbReference type="PANTHER" id="PTHR10908">
    <property type="entry name" value="SEROTONIN N-ACETYLTRANSFERASE"/>
    <property type="match status" value="1"/>
</dbReference>
<dbReference type="CDD" id="cd04301">
    <property type="entry name" value="NAT_SF"/>
    <property type="match status" value="1"/>
</dbReference>
<dbReference type="Gene3D" id="3.40.630.30">
    <property type="match status" value="1"/>
</dbReference>
<dbReference type="PROSITE" id="PS51186">
    <property type="entry name" value="GNAT"/>
    <property type="match status" value="1"/>
</dbReference>
<evidence type="ECO:0000259" key="3">
    <source>
        <dbReference type="PROSITE" id="PS51186"/>
    </source>
</evidence>
<dbReference type="EMBL" id="JARPTC010000006">
    <property type="protein sequence ID" value="MDO7786572.1"/>
    <property type="molecule type" value="Genomic_DNA"/>
</dbReference>
<sequence>MNQAELKYREATPEDIKDIMFIEDNSFEQGIREEEDVFLERIITFPNGFLLLEYKNKVIGYICSEIWEYQENIDLLDLKLGHSIKTIHDPAGEELYISSMGVLPEFRRKGLGELMFESLSNKLLKTYPKIKSILLIVSKNWLSAQRIYRKNGFREVATIPNFFQPLNLEHQDGIVMRSRVR</sequence>
<proteinExistence type="predicted"/>
<dbReference type="InterPro" id="IPR000182">
    <property type="entry name" value="GNAT_dom"/>
</dbReference>
<reference evidence="4" key="2">
    <citation type="submission" date="2023-03" db="EMBL/GenBank/DDBJ databases">
        <authorList>
            <person name="Zhang Z."/>
        </authorList>
    </citation>
    <scope>NUCLEOTIDE SEQUENCE</scope>
    <source>
        <strain evidence="4">DSA</strain>
    </source>
</reference>
<dbReference type="PANTHER" id="PTHR10908:SF0">
    <property type="entry name" value="SEROTONIN N-ACETYLTRANSFERASE"/>
    <property type="match status" value="1"/>
</dbReference>
<keyword evidence="5" id="KW-1185">Reference proteome</keyword>
<dbReference type="Proteomes" id="UP001172911">
    <property type="component" value="Unassembled WGS sequence"/>
</dbReference>
<keyword evidence="1" id="KW-0808">Transferase</keyword>
<dbReference type="InterPro" id="IPR051635">
    <property type="entry name" value="SNAT-like"/>
</dbReference>